<sequence length="135" mass="14895">MVNSVPNTLRGVHTHADHYDYLIIIAGEMVLGLRDSRVGSPSFGWATTVRVTGEDPHIVVIPPGVSHGFCFTKPSTHVYGVTAHFVRPEESICRWNDPDLGFDWPCTDPFLSPKDAAAGSYKDMLARFSLLPLDQ</sequence>
<feature type="site" description="Participates in a stacking interaction with the thymidine ring of dTDP-4-oxo-6-deoxyglucose" evidence="9">
    <location>
        <position position="85"/>
    </location>
</feature>
<evidence type="ECO:0000256" key="2">
    <source>
        <dbReference type="ARBA" id="ARBA00001997"/>
    </source>
</evidence>
<evidence type="ECO:0000313" key="10">
    <source>
        <dbReference type="EMBL" id="ALL14047.1"/>
    </source>
</evidence>
<dbReference type="GO" id="GO:0005829">
    <property type="term" value="C:cytosol"/>
    <property type="evidence" value="ECO:0007669"/>
    <property type="project" value="TreeGrafter"/>
</dbReference>
<evidence type="ECO:0000256" key="9">
    <source>
        <dbReference type="PIRSR" id="PIRSR600888-3"/>
    </source>
</evidence>
<comment type="function">
    <text evidence="2">Catalyzes the epimerization of the C3' and C5'positions of dTDP-6-deoxy-D-xylo-4-hexulose, forming dTDP-6-deoxy-L-lyxo-4-hexulose.</text>
</comment>
<dbReference type="InterPro" id="IPR014710">
    <property type="entry name" value="RmlC-like_jellyroll"/>
</dbReference>
<accession>A0A0P0P0K9</accession>
<dbReference type="Gene3D" id="2.60.120.10">
    <property type="entry name" value="Jelly Rolls"/>
    <property type="match status" value="1"/>
</dbReference>
<keyword evidence="11" id="KW-1185">Reference proteome</keyword>
<dbReference type="Proteomes" id="UP000056905">
    <property type="component" value="Chromosome"/>
</dbReference>
<dbReference type="PANTHER" id="PTHR21047">
    <property type="entry name" value="DTDP-6-DEOXY-D-GLUCOSE-3,5 EPIMERASE"/>
    <property type="match status" value="1"/>
</dbReference>
<evidence type="ECO:0000256" key="7">
    <source>
        <dbReference type="ARBA" id="ARBA00033311"/>
    </source>
</evidence>
<organism evidence="10 11">
    <name type="scientific">Caulobacter henricii</name>
    <dbReference type="NCBI Taxonomy" id="69395"/>
    <lineage>
        <taxon>Bacteria</taxon>
        <taxon>Pseudomonadati</taxon>
        <taxon>Pseudomonadota</taxon>
        <taxon>Alphaproteobacteria</taxon>
        <taxon>Caulobacterales</taxon>
        <taxon>Caulobacteraceae</taxon>
        <taxon>Caulobacter</taxon>
    </lineage>
</organism>
<dbReference type="PANTHER" id="PTHR21047:SF2">
    <property type="entry name" value="THYMIDINE DIPHOSPHO-4-KETO-RHAMNOSE 3,5-EPIMERASE"/>
    <property type="match status" value="1"/>
</dbReference>
<protein>
    <recommendedName>
        <fullName evidence="4">dTDP-4-dehydrorhamnose 3,5-epimerase</fullName>
        <ecNumber evidence="3">5.1.3.13</ecNumber>
    </recommendedName>
    <alternativeName>
        <fullName evidence="6">Thymidine diphospho-4-keto-rhamnose 3,5-epimerase</fullName>
    </alternativeName>
    <alternativeName>
        <fullName evidence="5">dTDP-4-keto-6-deoxyglucose 3,5-epimerase</fullName>
    </alternativeName>
    <alternativeName>
        <fullName evidence="7">dTDP-6-deoxy-D-xylo-4-hexulose 3,5-epimerase</fullName>
    </alternativeName>
</protein>
<reference evidence="10 11" key="1">
    <citation type="submission" date="2015-10" db="EMBL/GenBank/DDBJ databases">
        <title>Conservation of the essential genome among Caulobacter and Brevundimonas species.</title>
        <authorList>
            <person name="Scott D."/>
            <person name="Ely B."/>
        </authorList>
    </citation>
    <scope>NUCLEOTIDE SEQUENCE [LARGE SCALE GENOMIC DNA]</scope>
    <source>
        <strain evidence="10 11">CB4</strain>
    </source>
</reference>
<feature type="active site" description="Proton donor" evidence="8">
    <location>
        <position position="79"/>
    </location>
</feature>
<dbReference type="AlphaFoldDB" id="A0A0P0P0K9"/>
<dbReference type="InterPro" id="IPR000888">
    <property type="entry name" value="RmlC-like"/>
</dbReference>
<dbReference type="Pfam" id="PF00908">
    <property type="entry name" value="dTDP_sugar_isom"/>
    <property type="match status" value="1"/>
</dbReference>
<gene>
    <name evidence="10" type="ORF">AQ619_12230</name>
</gene>
<evidence type="ECO:0000256" key="4">
    <source>
        <dbReference type="ARBA" id="ARBA00019595"/>
    </source>
</evidence>
<feature type="active site" description="Proton acceptor" evidence="8">
    <location>
        <position position="13"/>
    </location>
</feature>
<dbReference type="InterPro" id="IPR011051">
    <property type="entry name" value="RmlC_Cupin_sf"/>
</dbReference>
<evidence type="ECO:0000256" key="1">
    <source>
        <dbReference type="ARBA" id="ARBA00001298"/>
    </source>
</evidence>
<dbReference type="GO" id="GO:0000271">
    <property type="term" value="P:polysaccharide biosynthetic process"/>
    <property type="evidence" value="ECO:0007669"/>
    <property type="project" value="TreeGrafter"/>
</dbReference>
<proteinExistence type="predicted"/>
<evidence type="ECO:0000313" key="11">
    <source>
        <dbReference type="Proteomes" id="UP000056905"/>
    </source>
</evidence>
<evidence type="ECO:0000256" key="6">
    <source>
        <dbReference type="ARBA" id="ARBA00031424"/>
    </source>
</evidence>
<evidence type="ECO:0000256" key="5">
    <source>
        <dbReference type="ARBA" id="ARBA00029758"/>
    </source>
</evidence>
<dbReference type="EC" id="5.1.3.13" evidence="3"/>
<comment type="catalytic activity">
    <reaction evidence="1">
        <text>dTDP-4-dehydro-6-deoxy-alpha-D-glucose = dTDP-4-dehydro-beta-L-rhamnose</text>
        <dbReference type="Rhea" id="RHEA:16969"/>
        <dbReference type="ChEBI" id="CHEBI:57649"/>
        <dbReference type="ChEBI" id="CHEBI:62830"/>
        <dbReference type="EC" id="5.1.3.13"/>
    </reaction>
</comment>
<dbReference type="KEGG" id="chq:AQ619_12230"/>
<dbReference type="EMBL" id="CP013002">
    <property type="protein sequence ID" value="ALL14047.1"/>
    <property type="molecule type" value="Genomic_DNA"/>
</dbReference>
<dbReference type="STRING" id="69395.AQ619_12230"/>
<evidence type="ECO:0000256" key="3">
    <source>
        <dbReference type="ARBA" id="ARBA00012098"/>
    </source>
</evidence>
<dbReference type="SUPFAM" id="SSF51182">
    <property type="entry name" value="RmlC-like cupins"/>
    <property type="match status" value="1"/>
</dbReference>
<dbReference type="GO" id="GO:0008830">
    <property type="term" value="F:dTDP-4-dehydrorhamnose 3,5-epimerase activity"/>
    <property type="evidence" value="ECO:0007669"/>
    <property type="project" value="UniProtKB-EC"/>
</dbReference>
<name>A0A0P0P0K9_9CAUL</name>
<evidence type="ECO:0000256" key="8">
    <source>
        <dbReference type="PIRSR" id="PIRSR600888-1"/>
    </source>
</evidence>
<dbReference type="GO" id="GO:0019305">
    <property type="term" value="P:dTDP-rhamnose biosynthetic process"/>
    <property type="evidence" value="ECO:0007669"/>
    <property type="project" value="TreeGrafter"/>
</dbReference>